<dbReference type="InterPro" id="IPR036008">
    <property type="entry name" value="Aconitase_4Fe-4S_dom"/>
</dbReference>
<evidence type="ECO:0000256" key="5">
    <source>
        <dbReference type="ARBA" id="ARBA00023004"/>
    </source>
</evidence>
<dbReference type="GO" id="GO:0051539">
    <property type="term" value="F:4 iron, 4 sulfur cluster binding"/>
    <property type="evidence" value="ECO:0007669"/>
    <property type="project" value="UniProtKB-KW"/>
</dbReference>
<dbReference type="EC" id="4.2.1.3" evidence="9"/>
<evidence type="ECO:0000256" key="6">
    <source>
        <dbReference type="ARBA" id="ARBA00023014"/>
    </source>
</evidence>
<keyword evidence="13" id="KW-1185">Reference proteome</keyword>
<dbReference type="PROSITE" id="PS00450">
    <property type="entry name" value="ACONITASE_1"/>
    <property type="match status" value="1"/>
</dbReference>
<protein>
    <recommendedName>
        <fullName evidence="9">Aconitate hydratase</fullName>
        <shortName evidence="9">Aconitase</shortName>
        <ecNumber evidence="9">4.2.1.3</ecNumber>
    </recommendedName>
</protein>
<dbReference type="PANTHER" id="PTHR11670">
    <property type="entry name" value="ACONITASE/IRON-RESPONSIVE ELEMENT FAMILY MEMBER"/>
    <property type="match status" value="1"/>
</dbReference>
<evidence type="ECO:0000256" key="1">
    <source>
        <dbReference type="ARBA" id="ARBA00001966"/>
    </source>
</evidence>
<dbReference type="InterPro" id="IPR015931">
    <property type="entry name" value="Acnase/IPM_dHydase_lsu_aba_1/3"/>
</dbReference>
<dbReference type="EMBL" id="AP021879">
    <property type="protein sequence ID" value="BBO87087.1"/>
    <property type="molecule type" value="Genomic_DNA"/>
</dbReference>
<dbReference type="InterPro" id="IPR000573">
    <property type="entry name" value="AconitaseA/IPMdHydase_ssu_swvl"/>
</dbReference>
<dbReference type="SUPFAM" id="SSF52016">
    <property type="entry name" value="LeuD/IlvD-like"/>
    <property type="match status" value="1"/>
</dbReference>
<keyword evidence="6 9" id="KW-0411">Iron-sulfur</keyword>
<sequence length="915" mass="100197">MKNTDYAKPLQVDEKTFTYFDFPQYAADAGIAIKTLPFSIRILLENLLRKFDNRVVKQTDLNNIVGWKKTYDAPVEIPYHPARVLMQDFTGVPAVVDLAAMRDAVKTLGKDPARVNPLVPTELIVDHSVQVDFFGTDEALEKNVNLEYRRNSERYELLKWAQKSFANFKVVPPNSGICHQVNLENLGRVVISQDGGDAPVAYLDTVVGTDSHTPMINGIGVMGWGVGGIEAEAVMLGQPYYMSIPEVIGVKLTGRLKEGVTATDLVLTITEMLRQVKVVEKFVEYFGPGMKSLSVTDRATIANMTPEYGATLGFFPVDEKTLAYLKLTGRGERAKLVEAYTKATGMFYTGDADPEFTQVVELDLSTVEPSLAGPARPQDRIALPDLKRAFADILGCAYDRNAEIKQISEFHDESGNQNSRARQCRPLAPRQFDLQLGGQPVKLGDGNIVIAAITSCTNTSNPHVLMGAGLIAKNAVSKGLRVPPFVKTSLAPGSKVVMDYLQAAGLMPYFKALGFHLAAFGCTTCIGNSGPLNPDIEALIKENDLNVAAVLSGNRNFEARIHQNIKSNFLASPMLVMAFALAGRVDIDLTVEPVGIDPNGEPVYLEDLWPAHEQIDELVKAHVNKEFYEQEYARIFDGDQFWEALDTAESTTFAWNAASTYIKNPPYFDGFSITPQIPGDISNARAFLLLGDSVTTDHISPAGAIPEDYPAGQYLIANGVNQGDFNSYGSRRGNHEVMMRGTFGNIRIKNRLVDPKQGSFTVKFPENKQMYNFDAAMAYKREGTPLIVLGGKEYGTGSSRDWAAKGTNLLGIKAVIAESYERIHRNNLVGMGVLPLVFADGESAQHLGLDGSETFSISGIGNMIPRKTLSVKAVKADGSEIDFNVTSRLDTEVDVEYFENGGILPCVIRKMMADS</sequence>
<dbReference type="InterPro" id="IPR015928">
    <property type="entry name" value="Aconitase/3IPM_dehydase_swvl"/>
</dbReference>
<evidence type="ECO:0000313" key="12">
    <source>
        <dbReference type="EMBL" id="BBO87087.1"/>
    </source>
</evidence>
<comment type="similarity">
    <text evidence="3 9">Belongs to the aconitase/IPM isomerase family.</text>
</comment>
<dbReference type="SUPFAM" id="SSF53732">
    <property type="entry name" value="Aconitase iron-sulfur domain"/>
    <property type="match status" value="1"/>
</dbReference>
<evidence type="ECO:0000259" key="10">
    <source>
        <dbReference type="Pfam" id="PF00330"/>
    </source>
</evidence>
<dbReference type="PRINTS" id="PR00415">
    <property type="entry name" value="ACONITASE"/>
</dbReference>
<dbReference type="Proteomes" id="UP000422108">
    <property type="component" value="Chromosome"/>
</dbReference>
<evidence type="ECO:0000256" key="9">
    <source>
        <dbReference type="RuleBase" id="RU361275"/>
    </source>
</evidence>
<comment type="cofactor">
    <cofactor evidence="1">
        <name>[4Fe-4S] cluster</name>
        <dbReference type="ChEBI" id="CHEBI:49883"/>
    </cofactor>
</comment>
<evidence type="ECO:0000256" key="8">
    <source>
        <dbReference type="ARBA" id="ARBA00023501"/>
    </source>
</evidence>
<gene>
    <name evidence="12" type="primary">acoA_1</name>
    <name evidence="12" type="ORF">DSCOOX_02670</name>
</gene>
<evidence type="ECO:0000256" key="7">
    <source>
        <dbReference type="ARBA" id="ARBA00023239"/>
    </source>
</evidence>
<dbReference type="InterPro" id="IPR044137">
    <property type="entry name" value="AcnA_IRP_Swivel"/>
</dbReference>
<dbReference type="GO" id="GO:0006099">
    <property type="term" value="P:tricarboxylic acid cycle"/>
    <property type="evidence" value="ECO:0007669"/>
    <property type="project" value="UniProtKB-UniPathway"/>
</dbReference>
<comment type="catalytic activity">
    <reaction evidence="8 9">
        <text>citrate = D-threo-isocitrate</text>
        <dbReference type="Rhea" id="RHEA:10336"/>
        <dbReference type="ChEBI" id="CHEBI:15562"/>
        <dbReference type="ChEBI" id="CHEBI:16947"/>
        <dbReference type="EC" id="4.2.1.3"/>
    </reaction>
</comment>
<accession>A0A5K8A3R1</accession>
<keyword evidence="4" id="KW-0479">Metal-binding</keyword>
<keyword evidence="9" id="KW-0004">4Fe-4S</keyword>
<evidence type="ECO:0000256" key="4">
    <source>
        <dbReference type="ARBA" id="ARBA00022723"/>
    </source>
</evidence>
<dbReference type="RefSeq" id="WP_155308581.1">
    <property type="nucleotide sequence ID" value="NZ_AP021879.1"/>
</dbReference>
<dbReference type="Pfam" id="PF00330">
    <property type="entry name" value="Aconitase"/>
    <property type="match status" value="1"/>
</dbReference>
<dbReference type="AlphaFoldDB" id="A0A5K8A3R1"/>
<evidence type="ECO:0000313" key="13">
    <source>
        <dbReference type="Proteomes" id="UP000422108"/>
    </source>
</evidence>
<dbReference type="NCBIfam" id="NF006757">
    <property type="entry name" value="PRK09277.1"/>
    <property type="match status" value="1"/>
</dbReference>
<comment type="function">
    <text evidence="9">Catalyzes the isomerization of citrate to isocitrate via cis-aconitate.</text>
</comment>
<dbReference type="FunFam" id="3.30.499.10:FF:000002">
    <property type="entry name" value="Aconitate hydratase"/>
    <property type="match status" value="1"/>
</dbReference>
<feature type="domain" description="Aconitase A/isopropylmalate dehydratase small subunit swivel" evidence="11">
    <location>
        <begin position="713"/>
        <end position="840"/>
    </location>
</feature>
<organism evidence="12 13">
    <name type="scientific">Desulfosarcina ovata subsp. ovata</name>
    <dbReference type="NCBI Taxonomy" id="2752305"/>
    <lineage>
        <taxon>Bacteria</taxon>
        <taxon>Pseudomonadati</taxon>
        <taxon>Thermodesulfobacteriota</taxon>
        <taxon>Desulfobacteria</taxon>
        <taxon>Desulfobacterales</taxon>
        <taxon>Desulfosarcinaceae</taxon>
        <taxon>Desulfosarcina</taxon>
    </lineage>
</organism>
<dbReference type="Gene3D" id="6.10.190.10">
    <property type="match status" value="1"/>
</dbReference>
<proteinExistence type="inferred from homology"/>
<evidence type="ECO:0000256" key="3">
    <source>
        <dbReference type="ARBA" id="ARBA00007185"/>
    </source>
</evidence>
<dbReference type="PROSITE" id="PS01244">
    <property type="entry name" value="ACONITASE_2"/>
    <property type="match status" value="1"/>
</dbReference>
<dbReference type="InterPro" id="IPR001030">
    <property type="entry name" value="Acoase/IPM_deHydtase_lsu_aba"/>
</dbReference>
<dbReference type="FunFam" id="3.20.19.10:FF:000001">
    <property type="entry name" value="Aconitate hydratase"/>
    <property type="match status" value="1"/>
</dbReference>
<feature type="domain" description="Aconitase/3-isopropylmalate dehydratase large subunit alpha/beta/alpha" evidence="10">
    <location>
        <begin position="75"/>
        <end position="583"/>
    </location>
</feature>
<keyword evidence="5 9" id="KW-0408">Iron</keyword>
<evidence type="ECO:0000259" key="11">
    <source>
        <dbReference type="Pfam" id="PF00694"/>
    </source>
</evidence>
<dbReference type="Gene3D" id="3.20.19.10">
    <property type="entry name" value="Aconitase, domain 4"/>
    <property type="match status" value="1"/>
</dbReference>
<name>A0A5K8A3R1_9BACT</name>
<dbReference type="NCBIfam" id="NF009520">
    <property type="entry name" value="PRK12881.1"/>
    <property type="match status" value="1"/>
</dbReference>
<dbReference type="Pfam" id="PF00694">
    <property type="entry name" value="Aconitase_C"/>
    <property type="match status" value="1"/>
</dbReference>
<keyword evidence="7 9" id="KW-0456">Lyase</keyword>
<evidence type="ECO:0000256" key="2">
    <source>
        <dbReference type="ARBA" id="ARBA00004717"/>
    </source>
</evidence>
<dbReference type="GO" id="GO:0003994">
    <property type="term" value="F:aconitate hydratase activity"/>
    <property type="evidence" value="ECO:0007669"/>
    <property type="project" value="UniProtKB-EC"/>
</dbReference>
<dbReference type="NCBIfam" id="TIGR01341">
    <property type="entry name" value="aconitase_1"/>
    <property type="match status" value="1"/>
</dbReference>
<dbReference type="InterPro" id="IPR006249">
    <property type="entry name" value="Aconitase/IRP2"/>
</dbReference>
<reference evidence="12 13" key="1">
    <citation type="submission" date="2019-11" db="EMBL/GenBank/DDBJ databases">
        <title>Comparative genomics of hydrocarbon-degrading Desulfosarcina strains.</title>
        <authorList>
            <person name="Watanabe M."/>
            <person name="Kojima H."/>
            <person name="Fukui M."/>
        </authorList>
    </citation>
    <scope>NUCLEOTIDE SEQUENCE [LARGE SCALE GENOMIC DNA]</scope>
    <source>
        <strain evidence="13">oXyS1</strain>
    </source>
</reference>
<dbReference type="InterPro" id="IPR018136">
    <property type="entry name" value="Aconitase_4Fe-4S_BS"/>
</dbReference>
<dbReference type="CDD" id="cd01586">
    <property type="entry name" value="AcnA_IRP"/>
    <property type="match status" value="1"/>
</dbReference>
<comment type="pathway">
    <text evidence="2">Carbohydrate metabolism; tricarboxylic acid cycle; isocitrate from oxaloacetate: step 2/2.</text>
</comment>
<dbReference type="Gene3D" id="3.30.499.10">
    <property type="entry name" value="Aconitase, domain 3"/>
    <property type="match status" value="2"/>
</dbReference>
<dbReference type="GO" id="GO:0046872">
    <property type="term" value="F:metal ion binding"/>
    <property type="evidence" value="ECO:0007669"/>
    <property type="project" value="UniProtKB-KW"/>
</dbReference>
<dbReference type="UniPathway" id="UPA00223">
    <property type="reaction ID" value="UER00718"/>
</dbReference>
<dbReference type="CDD" id="cd01580">
    <property type="entry name" value="AcnA_IRP_Swivel"/>
    <property type="match status" value="1"/>
</dbReference>